<dbReference type="NCBIfam" id="TIGR00254">
    <property type="entry name" value="GGDEF"/>
    <property type="match status" value="1"/>
</dbReference>
<dbReference type="Proteomes" id="UP000030170">
    <property type="component" value="Unassembled WGS sequence"/>
</dbReference>
<protein>
    <submittedName>
        <fullName evidence="4">Regulator</fullName>
    </submittedName>
</protein>
<dbReference type="RefSeq" id="WP_036533217.1">
    <property type="nucleotide sequence ID" value="NZ_JJML01000021.1"/>
</dbReference>
<sequence length="317" mass="35592">MKPPDDQAPLILIADDEPMIRLQLRRAMEQEGYRVAEAKNGEECLAAYLQFHPDIVLLDAIMPSMDGFTCCHQLQQLSTAQPVPVLMITGLEDKQSVDRAFAVGAVDYVTKPIHWAVLLQRVRRLIHQSHLYEQLALANQELQCLANLDGLTGVANRRRFDEYLNKEWRRLTREQRPLSLILCDIDFFKSYNDAYGHQAGDLCLQQVARTIAQTVKRPSDLVCRYGGEEFVVILPCTDAAGASHIAQEIQSQLRSLQLLHNQSSVDAFVTLSLGIATTIPDFQLSPKDLIRTADQALYAAKAGGRNRIEMLPVIVKD</sequence>
<dbReference type="GO" id="GO:0005886">
    <property type="term" value="C:plasma membrane"/>
    <property type="evidence" value="ECO:0007669"/>
    <property type="project" value="TreeGrafter"/>
</dbReference>
<dbReference type="GO" id="GO:0000160">
    <property type="term" value="P:phosphorelay signal transduction system"/>
    <property type="evidence" value="ECO:0007669"/>
    <property type="project" value="InterPro"/>
</dbReference>
<dbReference type="EMBL" id="JJML01000021">
    <property type="protein sequence ID" value="KGF72648.1"/>
    <property type="molecule type" value="Genomic_DNA"/>
</dbReference>
<dbReference type="STRING" id="1497020.DO97_06875"/>
<evidence type="ECO:0000259" key="2">
    <source>
        <dbReference type="PROSITE" id="PS50110"/>
    </source>
</evidence>
<dbReference type="InterPro" id="IPR000160">
    <property type="entry name" value="GGDEF_dom"/>
</dbReference>
<dbReference type="InterPro" id="IPR043128">
    <property type="entry name" value="Rev_trsase/Diguanyl_cyclase"/>
</dbReference>
<gene>
    <name evidence="4" type="ORF">DO97_06875</name>
</gene>
<dbReference type="PANTHER" id="PTHR45138:SF9">
    <property type="entry name" value="DIGUANYLATE CYCLASE DGCM-RELATED"/>
    <property type="match status" value="1"/>
</dbReference>
<dbReference type="OrthoDB" id="453368at2"/>
<proteinExistence type="predicted"/>
<comment type="caution">
    <text evidence="4">The sequence shown here is derived from an EMBL/GenBank/DDBJ whole genome shotgun (WGS) entry which is preliminary data.</text>
</comment>
<dbReference type="PROSITE" id="PS50110">
    <property type="entry name" value="RESPONSE_REGULATORY"/>
    <property type="match status" value="1"/>
</dbReference>
<dbReference type="SMART" id="SM00267">
    <property type="entry name" value="GGDEF"/>
    <property type="match status" value="1"/>
</dbReference>
<evidence type="ECO:0000313" key="5">
    <source>
        <dbReference type="Proteomes" id="UP000030170"/>
    </source>
</evidence>
<dbReference type="Pfam" id="PF00072">
    <property type="entry name" value="Response_reg"/>
    <property type="match status" value="1"/>
</dbReference>
<dbReference type="InterPro" id="IPR050469">
    <property type="entry name" value="Diguanylate_Cyclase"/>
</dbReference>
<evidence type="ECO:0000259" key="3">
    <source>
        <dbReference type="PROSITE" id="PS50887"/>
    </source>
</evidence>
<dbReference type="CDD" id="cd01949">
    <property type="entry name" value="GGDEF"/>
    <property type="match status" value="1"/>
</dbReference>
<dbReference type="InterPro" id="IPR029787">
    <property type="entry name" value="Nucleotide_cyclase"/>
</dbReference>
<dbReference type="PANTHER" id="PTHR45138">
    <property type="entry name" value="REGULATORY COMPONENTS OF SENSORY TRANSDUCTION SYSTEM"/>
    <property type="match status" value="1"/>
</dbReference>
<dbReference type="Gene3D" id="3.40.50.2300">
    <property type="match status" value="1"/>
</dbReference>
<dbReference type="FunFam" id="3.30.70.270:FF:000001">
    <property type="entry name" value="Diguanylate cyclase domain protein"/>
    <property type="match status" value="1"/>
</dbReference>
<dbReference type="SMART" id="SM00448">
    <property type="entry name" value="REC"/>
    <property type="match status" value="1"/>
</dbReference>
<organism evidence="4 5">
    <name type="scientific">Neosynechococcus sphagnicola sy1</name>
    <dbReference type="NCBI Taxonomy" id="1497020"/>
    <lineage>
        <taxon>Bacteria</taxon>
        <taxon>Bacillati</taxon>
        <taxon>Cyanobacteriota</taxon>
        <taxon>Cyanophyceae</taxon>
        <taxon>Neosynechococcales</taxon>
        <taxon>Neosynechococcaceae</taxon>
        <taxon>Neosynechococcus</taxon>
    </lineage>
</organism>
<dbReference type="Pfam" id="PF00990">
    <property type="entry name" value="GGDEF"/>
    <property type="match status" value="1"/>
</dbReference>
<name>A0A098TP91_9CYAN</name>
<reference evidence="4 5" key="1">
    <citation type="journal article" date="2014" name="Mol. Ecol.">
        <title>Evolution of Synechococcus.</title>
        <authorList>
            <person name="Dvorak P."/>
            <person name="Casamatta D."/>
            <person name="Hasler P."/>
            <person name="Poulickova A."/>
            <person name="Ondrej V."/>
            <person name="Sanges R."/>
        </authorList>
    </citation>
    <scope>NUCLEOTIDE SEQUENCE [LARGE SCALE GENOMIC DNA]</scope>
    <source>
        <strain evidence="4 5">CAUP A 1101</strain>
    </source>
</reference>
<feature type="domain" description="GGDEF" evidence="3">
    <location>
        <begin position="176"/>
        <end position="313"/>
    </location>
</feature>
<dbReference type="Gene3D" id="3.30.70.270">
    <property type="match status" value="1"/>
</dbReference>
<dbReference type="AlphaFoldDB" id="A0A098TP91"/>
<feature type="modified residue" description="4-aspartylphosphate" evidence="1">
    <location>
        <position position="59"/>
    </location>
</feature>
<evidence type="ECO:0000256" key="1">
    <source>
        <dbReference type="PROSITE-ProRule" id="PRU00169"/>
    </source>
</evidence>
<keyword evidence="5" id="KW-1185">Reference proteome</keyword>
<dbReference type="GO" id="GO:0043709">
    <property type="term" value="P:cell adhesion involved in single-species biofilm formation"/>
    <property type="evidence" value="ECO:0007669"/>
    <property type="project" value="TreeGrafter"/>
</dbReference>
<dbReference type="SUPFAM" id="SSF52172">
    <property type="entry name" value="CheY-like"/>
    <property type="match status" value="1"/>
</dbReference>
<accession>A0A098TP91</accession>
<dbReference type="InterPro" id="IPR011006">
    <property type="entry name" value="CheY-like_superfamily"/>
</dbReference>
<feature type="domain" description="Response regulatory" evidence="2">
    <location>
        <begin position="10"/>
        <end position="126"/>
    </location>
</feature>
<dbReference type="PROSITE" id="PS50887">
    <property type="entry name" value="GGDEF"/>
    <property type="match status" value="1"/>
</dbReference>
<dbReference type="InterPro" id="IPR001789">
    <property type="entry name" value="Sig_transdc_resp-reg_receiver"/>
</dbReference>
<dbReference type="GO" id="GO:1902201">
    <property type="term" value="P:negative regulation of bacterial-type flagellum-dependent cell motility"/>
    <property type="evidence" value="ECO:0007669"/>
    <property type="project" value="TreeGrafter"/>
</dbReference>
<dbReference type="GO" id="GO:0052621">
    <property type="term" value="F:diguanylate cyclase activity"/>
    <property type="evidence" value="ECO:0007669"/>
    <property type="project" value="TreeGrafter"/>
</dbReference>
<dbReference type="SUPFAM" id="SSF55073">
    <property type="entry name" value="Nucleotide cyclase"/>
    <property type="match status" value="1"/>
</dbReference>
<keyword evidence="1" id="KW-0597">Phosphoprotein</keyword>
<evidence type="ECO:0000313" key="4">
    <source>
        <dbReference type="EMBL" id="KGF72648.1"/>
    </source>
</evidence>